<evidence type="ECO:0000313" key="3">
    <source>
        <dbReference type="Proteomes" id="UP000266841"/>
    </source>
</evidence>
<dbReference type="AlphaFoldDB" id="K0RTY5"/>
<reference evidence="2 3" key="1">
    <citation type="journal article" date="2012" name="Genome Biol.">
        <title>Genome and low-iron response of an oceanic diatom adapted to chronic iron limitation.</title>
        <authorList>
            <person name="Lommer M."/>
            <person name="Specht M."/>
            <person name="Roy A.S."/>
            <person name="Kraemer L."/>
            <person name="Andreson R."/>
            <person name="Gutowska M.A."/>
            <person name="Wolf J."/>
            <person name="Bergner S.V."/>
            <person name="Schilhabel M.B."/>
            <person name="Klostermeier U.C."/>
            <person name="Beiko R.G."/>
            <person name="Rosenstiel P."/>
            <person name="Hippler M."/>
            <person name="Laroche J."/>
        </authorList>
    </citation>
    <scope>NUCLEOTIDE SEQUENCE [LARGE SCALE GENOMIC DNA]</scope>
    <source>
        <strain evidence="2 3">CCMP1005</strain>
    </source>
</reference>
<dbReference type="EMBL" id="AGNL01031339">
    <property type="protein sequence ID" value="EJK56465.1"/>
    <property type="molecule type" value="Genomic_DNA"/>
</dbReference>
<organism evidence="2 3">
    <name type="scientific">Thalassiosira oceanica</name>
    <name type="common">Marine diatom</name>
    <dbReference type="NCBI Taxonomy" id="159749"/>
    <lineage>
        <taxon>Eukaryota</taxon>
        <taxon>Sar</taxon>
        <taxon>Stramenopiles</taxon>
        <taxon>Ochrophyta</taxon>
        <taxon>Bacillariophyta</taxon>
        <taxon>Coscinodiscophyceae</taxon>
        <taxon>Thalassiosirophycidae</taxon>
        <taxon>Thalassiosirales</taxon>
        <taxon>Thalassiosiraceae</taxon>
        <taxon>Thalassiosira</taxon>
    </lineage>
</organism>
<dbReference type="Proteomes" id="UP000266841">
    <property type="component" value="Unassembled WGS sequence"/>
</dbReference>
<proteinExistence type="predicted"/>
<sequence length="118" mass="12276">MIRDGTRLPANDWAALLGHCVVQVDASEAGVPGSPAGLQEAAEALKAQTTREVPGVDVTSPRSADGRPSGFGRPPANPEEQEAGLRDALISVLGVVPYLKPSHHSDGAGTMQPSYTHR</sequence>
<accession>K0RTY5</accession>
<name>K0RTY5_THAOC</name>
<keyword evidence="3" id="KW-1185">Reference proteome</keyword>
<evidence type="ECO:0000256" key="1">
    <source>
        <dbReference type="SAM" id="MobiDB-lite"/>
    </source>
</evidence>
<gene>
    <name evidence="2" type="ORF">THAOC_23641</name>
</gene>
<comment type="caution">
    <text evidence="2">The sequence shown here is derived from an EMBL/GenBank/DDBJ whole genome shotgun (WGS) entry which is preliminary data.</text>
</comment>
<protein>
    <submittedName>
        <fullName evidence="2">Uncharacterized protein</fullName>
    </submittedName>
</protein>
<evidence type="ECO:0000313" key="2">
    <source>
        <dbReference type="EMBL" id="EJK56465.1"/>
    </source>
</evidence>
<feature type="non-terminal residue" evidence="2">
    <location>
        <position position="118"/>
    </location>
</feature>
<feature type="region of interest" description="Disordered" evidence="1">
    <location>
        <begin position="44"/>
        <end position="84"/>
    </location>
</feature>